<feature type="region of interest" description="Disordered" evidence="1">
    <location>
        <begin position="75"/>
        <end position="94"/>
    </location>
</feature>
<dbReference type="SUPFAM" id="SSF109709">
    <property type="entry name" value="KorB DNA-binding domain-like"/>
    <property type="match status" value="1"/>
</dbReference>
<evidence type="ECO:0000313" key="3">
    <source>
        <dbReference type="EMBL" id="GED11328.1"/>
    </source>
</evidence>
<evidence type="ECO:0000256" key="1">
    <source>
        <dbReference type="SAM" id="MobiDB-lite"/>
    </source>
</evidence>
<accession>A0A4Y4E738</accession>
<reference evidence="3 4" key="1">
    <citation type="submission" date="2019-06" db="EMBL/GenBank/DDBJ databases">
        <title>Whole genome shotgun sequence of Cellulosimicrobium cellulans NBRC 15516.</title>
        <authorList>
            <person name="Hosoyama A."/>
            <person name="Uohara A."/>
            <person name="Ohji S."/>
            <person name="Ichikawa N."/>
        </authorList>
    </citation>
    <scope>NUCLEOTIDE SEQUENCE [LARGE SCALE GENOMIC DNA]</scope>
    <source>
        <strain evidence="3 4">NBRC 15516</strain>
    </source>
</reference>
<dbReference type="Pfam" id="PF02195">
    <property type="entry name" value="ParB_N"/>
    <property type="match status" value="1"/>
</dbReference>
<feature type="region of interest" description="Disordered" evidence="1">
    <location>
        <begin position="51"/>
        <end position="70"/>
    </location>
</feature>
<dbReference type="PANTHER" id="PTHR33375">
    <property type="entry name" value="CHROMOSOME-PARTITIONING PROTEIN PARB-RELATED"/>
    <property type="match status" value="1"/>
</dbReference>
<dbReference type="SUPFAM" id="SSF110849">
    <property type="entry name" value="ParB/Sulfiredoxin"/>
    <property type="match status" value="1"/>
</dbReference>
<dbReference type="Gene3D" id="3.90.1530.10">
    <property type="entry name" value="Conserved hypothetical protein from pyrococcus furiosus pfu- 392566-001, ParB domain"/>
    <property type="match status" value="1"/>
</dbReference>
<dbReference type="Proteomes" id="UP000316659">
    <property type="component" value="Unassembled WGS sequence"/>
</dbReference>
<feature type="domain" description="ParB-like N-terminal" evidence="2">
    <location>
        <begin position="121"/>
        <end position="210"/>
    </location>
</feature>
<dbReference type="InterPro" id="IPR036086">
    <property type="entry name" value="ParB/Sulfiredoxin_sf"/>
</dbReference>
<organism evidence="3 4">
    <name type="scientific">Cellulosimicrobium cellulans</name>
    <name type="common">Arthrobacter luteus</name>
    <dbReference type="NCBI Taxonomy" id="1710"/>
    <lineage>
        <taxon>Bacteria</taxon>
        <taxon>Bacillati</taxon>
        <taxon>Actinomycetota</taxon>
        <taxon>Actinomycetes</taxon>
        <taxon>Micrococcales</taxon>
        <taxon>Promicromonosporaceae</taxon>
        <taxon>Cellulosimicrobium</taxon>
    </lineage>
</organism>
<dbReference type="SMART" id="SM00470">
    <property type="entry name" value="ParB"/>
    <property type="match status" value="1"/>
</dbReference>
<dbReference type="InterPro" id="IPR050336">
    <property type="entry name" value="Chromosome_partition/occlusion"/>
</dbReference>
<dbReference type="GO" id="GO:0045881">
    <property type="term" value="P:positive regulation of sporulation resulting in formation of a cellular spore"/>
    <property type="evidence" value="ECO:0007669"/>
    <property type="project" value="TreeGrafter"/>
</dbReference>
<dbReference type="InterPro" id="IPR003115">
    <property type="entry name" value="ParB_N"/>
</dbReference>
<protein>
    <recommendedName>
        <fullName evidence="2">ParB-like N-terminal domain-containing protein</fullName>
    </recommendedName>
</protein>
<gene>
    <name evidence="3" type="ORF">CCE02nite_33270</name>
</gene>
<proteinExistence type="predicted"/>
<comment type="caution">
    <text evidence="3">The sequence shown here is derived from an EMBL/GenBank/DDBJ whole genome shotgun (WGS) entry which is preliminary data.</text>
</comment>
<dbReference type="AlphaFoldDB" id="A0A4Y4E738"/>
<dbReference type="InterPro" id="IPR042075">
    <property type="entry name" value="KorB_DNA-db"/>
</dbReference>
<name>A0A4Y4E738_CELCE</name>
<evidence type="ECO:0000313" key="4">
    <source>
        <dbReference type="Proteomes" id="UP000316659"/>
    </source>
</evidence>
<dbReference type="PANTHER" id="PTHR33375:SF1">
    <property type="entry name" value="CHROMOSOME-PARTITIONING PROTEIN PARB-RELATED"/>
    <property type="match status" value="1"/>
</dbReference>
<dbReference type="GO" id="GO:0005694">
    <property type="term" value="C:chromosome"/>
    <property type="evidence" value="ECO:0007669"/>
    <property type="project" value="TreeGrafter"/>
</dbReference>
<dbReference type="EMBL" id="BJNZ01000027">
    <property type="protein sequence ID" value="GED11328.1"/>
    <property type="molecule type" value="Genomic_DNA"/>
</dbReference>
<feature type="region of interest" description="Disordered" evidence="1">
    <location>
        <begin position="397"/>
        <end position="416"/>
    </location>
</feature>
<dbReference type="GO" id="GO:0007059">
    <property type="term" value="P:chromosome segregation"/>
    <property type="evidence" value="ECO:0007669"/>
    <property type="project" value="TreeGrafter"/>
</dbReference>
<sequence>MPLRGALSALRAVFFPSWLSIIARATLRATDLAARPGPSKLVGLRSLRSLSSADEPRRSGTGRLHSGPLMRAVITAPGGGEKRSGPRPPTTCAGRVTMTTTTEAPATQAEASTAPESVEFAHVDPRTLVVGVNVRADADLTPEFVGSIKQHGVLQAVRARRAEDGTLVVLEGQRRTLAAVEAARETIPVQIIDGTEDEARRIVEQLAENDHRKDMRDSHRTAAFQQLALIGLSAGQIAKRTGTDKGAVASALTVAGSKVAAAVQAKYDLPLDVAAALAEFEDDTETVKTLTAVAIKDPGRFAHEAQRARDERQRAAEVAAARETLAAQNVTEVPRPDYNDAKIKRLDSLKPAADDANGTDLTVEKHAACPGHAAYILSQWQRVEVVYVCTNWRKHGHGDRYSTGSTQRSGPMSEAEKAERRQVIENNKAWKSAEVVRRKFLAEFAQRKTAPTGAAAFIAAQIATATHTLGHGADKDHELAAQWLGIKPGASAYRARSQGIAQAAEKATAGRAQHIALVLCLAACETGTGVQSWRNQGSLREYLTALESWGYTLSDVEKIARGKAPKK</sequence>
<evidence type="ECO:0000259" key="2">
    <source>
        <dbReference type="SMART" id="SM00470"/>
    </source>
</evidence>
<dbReference type="Gene3D" id="1.10.10.730">
    <property type="entry name" value="KorB DNA-binding domain"/>
    <property type="match status" value="1"/>
</dbReference>